<dbReference type="AlphaFoldDB" id="A0A8J6B1L6"/>
<gene>
    <name evidence="2" type="ORF">J8273_5334</name>
</gene>
<comment type="caution">
    <text evidence="2">The sequence shown here is derived from an EMBL/GenBank/DDBJ whole genome shotgun (WGS) entry which is preliminary data.</text>
</comment>
<evidence type="ECO:0000313" key="2">
    <source>
        <dbReference type="EMBL" id="KAG9392344.1"/>
    </source>
</evidence>
<dbReference type="Proteomes" id="UP000717585">
    <property type="component" value="Unassembled WGS sequence"/>
</dbReference>
<dbReference type="EMBL" id="JAHDYR010000038">
    <property type="protein sequence ID" value="KAG9392344.1"/>
    <property type="molecule type" value="Genomic_DNA"/>
</dbReference>
<evidence type="ECO:0000313" key="3">
    <source>
        <dbReference type="Proteomes" id="UP000717585"/>
    </source>
</evidence>
<sequence>MRNKEIRKCIQNTEKADITLKLHERGHDMSDIAGILRMKVSSVRFLHRLAQDAANGRNALEQLGKLHQGTQARLRQTRADPVRDITAAGSFKNDCGVTFGPVEDVMHDETNDVDLPSLPQASEMKAARTMRERTGVSLSLTPRSFPSYSCEDITVIEEGEQCPSYVSLGFMSTVTFELVEDAPATPRSTCGAPGRRRRGFDHGARERGQRRDWGNRRSAVRILEAVLMWLFC</sequence>
<feature type="compositionally biased region" description="Basic and acidic residues" evidence="1">
    <location>
        <begin position="200"/>
        <end position="211"/>
    </location>
</feature>
<proteinExistence type="predicted"/>
<organism evidence="2 3">
    <name type="scientific">Carpediemonas membranifera</name>
    <dbReference type="NCBI Taxonomy" id="201153"/>
    <lineage>
        <taxon>Eukaryota</taxon>
        <taxon>Metamonada</taxon>
        <taxon>Carpediemonas-like organisms</taxon>
        <taxon>Carpediemonas</taxon>
    </lineage>
</organism>
<protein>
    <submittedName>
        <fullName evidence="2">Uncharacterized protein</fullName>
    </submittedName>
</protein>
<accession>A0A8J6B1L6</accession>
<name>A0A8J6B1L6_9EUKA</name>
<keyword evidence="3" id="KW-1185">Reference proteome</keyword>
<evidence type="ECO:0000256" key="1">
    <source>
        <dbReference type="SAM" id="MobiDB-lite"/>
    </source>
</evidence>
<feature type="region of interest" description="Disordered" evidence="1">
    <location>
        <begin position="184"/>
        <end position="211"/>
    </location>
</feature>
<reference evidence="2" key="1">
    <citation type="submission" date="2021-05" db="EMBL/GenBank/DDBJ databases">
        <title>A free-living protist that lacks canonical eukaryotic 1 DNA replication and segregation systems.</title>
        <authorList>
            <person name="Salas-Leiva D.E."/>
            <person name="Tromer E.C."/>
            <person name="Curtis B.A."/>
            <person name="Jerlstrom-Hultqvist J."/>
            <person name="Kolisko M."/>
            <person name="Yi Z."/>
            <person name="Salas-Leiva J.S."/>
            <person name="Gallot-Lavallee L."/>
            <person name="Kops G.J.P.L."/>
            <person name="Archibald J.M."/>
            <person name="Simpson A.G.B."/>
            <person name="Roger A.J."/>
        </authorList>
    </citation>
    <scope>NUCLEOTIDE SEQUENCE</scope>
    <source>
        <strain evidence="2">BICM</strain>
    </source>
</reference>